<organism evidence="11 12">
    <name type="scientific">Candidatus Allocopromorpha excrementigallinarum</name>
    <dbReference type="NCBI Taxonomy" id="2840742"/>
    <lineage>
        <taxon>Bacteria</taxon>
        <taxon>Bacillati</taxon>
        <taxon>Bacillota</taxon>
        <taxon>Clostridia</taxon>
        <taxon>Eubacteriales</taxon>
        <taxon>Eubacteriaceae</taxon>
        <taxon>Eubacteriaceae incertae sedis</taxon>
        <taxon>Candidatus Allocopromorpha</taxon>
    </lineage>
</organism>
<keyword evidence="6" id="KW-0444">Lipid biosynthesis</keyword>
<accession>A0A9D1I282</accession>
<evidence type="ECO:0000256" key="8">
    <source>
        <dbReference type="ARBA" id="ARBA00023098"/>
    </source>
</evidence>
<dbReference type="GO" id="GO:0005737">
    <property type="term" value="C:cytoplasm"/>
    <property type="evidence" value="ECO:0007669"/>
    <property type="project" value="UniProtKB-SubCell"/>
</dbReference>
<keyword evidence="7" id="KW-0441">Lipid A biosynthesis</keyword>
<dbReference type="NCBIfam" id="NF000582">
    <property type="entry name" value="PRK00006.1"/>
    <property type="match status" value="1"/>
</dbReference>
<comment type="similarity">
    <text evidence="3">Belongs to the thioester dehydratase family. FabZ subfamily.</text>
</comment>
<dbReference type="InterPro" id="IPR013114">
    <property type="entry name" value="FabA_FabZ"/>
</dbReference>
<reference evidence="11" key="2">
    <citation type="journal article" date="2021" name="PeerJ">
        <title>Extensive microbial diversity within the chicken gut microbiome revealed by metagenomics and culture.</title>
        <authorList>
            <person name="Gilroy R."/>
            <person name="Ravi A."/>
            <person name="Getino M."/>
            <person name="Pursley I."/>
            <person name="Horton D.L."/>
            <person name="Alikhan N.F."/>
            <person name="Baker D."/>
            <person name="Gharbi K."/>
            <person name="Hall N."/>
            <person name="Watson M."/>
            <person name="Adriaenssens E.M."/>
            <person name="Foster-Nyarko E."/>
            <person name="Jarju S."/>
            <person name="Secka A."/>
            <person name="Antonio M."/>
            <person name="Oren A."/>
            <person name="Chaudhuri R.R."/>
            <person name="La Ragione R."/>
            <person name="Hildebrand F."/>
            <person name="Pallen M.J."/>
        </authorList>
    </citation>
    <scope>NUCLEOTIDE SEQUENCE</scope>
    <source>
        <strain evidence="11">ChiHcec3-6078</strain>
    </source>
</reference>
<dbReference type="Proteomes" id="UP000824090">
    <property type="component" value="Unassembled WGS sequence"/>
</dbReference>
<evidence type="ECO:0000313" key="11">
    <source>
        <dbReference type="EMBL" id="HIU26427.1"/>
    </source>
</evidence>
<name>A0A9D1I282_9FIRM</name>
<dbReference type="GO" id="GO:0016020">
    <property type="term" value="C:membrane"/>
    <property type="evidence" value="ECO:0007669"/>
    <property type="project" value="GOC"/>
</dbReference>
<dbReference type="GO" id="GO:0019171">
    <property type="term" value="F:(3R)-hydroxyacyl-[acyl-carrier-protein] dehydratase activity"/>
    <property type="evidence" value="ECO:0007669"/>
    <property type="project" value="UniProtKB-EC"/>
</dbReference>
<evidence type="ECO:0000256" key="3">
    <source>
        <dbReference type="ARBA" id="ARBA00009174"/>
    </source>
</evidence>
<dbReference type="GO" id="GO:0009245">
    <property type="term" value="P:lipid A biosynthetic process"/>
    <property type="evidence" value="ECO:0007669"/>
    <property type="project" value="UniProtKB-KW"/>
</dbReference>
<keyword evidence="5" id="KW-0963">Cytoplasm</keyword>
<dbReference type="PANTHER" id="PTHR30272:SF1">
    <property type="entry name" value="3-HYDROXYACYL-[ACYL-CARRIER-PROTEIN] DEHYDRATASE"/>
    <property type="match status" value="1"/>
</dbReference>
<evidence type="ECO:0000256" key="5">
    <source>
        <dbReference type="ARBA" id="ARBA00022490"/>
    </source>
</evidence>
<sequence>MEFDIKDIYGMLPHKYPFLLVDRVVRCEPGEHAVGIKNVTVNEPYFQGHFPSEPIVPGVLLVETIAQVTAVMYGSAFLEKLKAEEGAEPVSPEERARAIAEHVGYLAEIKAMKFKKTVHPGDVMKVEVWKKASFAILSFIEARITVGGDVVAEGKIAVSEKP</sequence>
<comment type="function">
    <text evidence="10">Involved in unsaturated fatty acids biosynthesis. Catalyzes the dehydration of short chain beta-hydroxyacyl-ACPs and long chain saturated and unsaturated beta-hydroxyacyl-ACPs.</text>
</comment>
<keyword evidence="9 11" id="KW-0456">Lyase</keyword>
<dbReference type="InterPro" id="IPR029069">
    <property type="entry name" value="HotDog_dom_sf"/>
</dbReference>
<evidence type="ECO:0000256" key="9">
    <source>
        <dbReference type="ARBA" id="ARBA00023239"/>
    </source>
</evidence>
<evidence type="ECO:0000256" key="1">
    <source>
        <dbReference type="ARBA" id="ARBA00001055"/>
    </source>
</evidence>
<reference evidence="11" key="1">
    <citation type="submission" date="2020-10" db="EMBL/GenBank/DDBJ databases">
        <authorList>
            <person name="Gilroy R."/>
        </authorList>
    </citation>
    <scope>NUCLEOTIDE SEQUENCE</scope>
    <source>
        <strain evidence="11">ChiHcec3-6078</strain>
    </source>
</reference>
<dbReference type="EMBL" id="DVMP01000149">
    <property type="protein sequence ID" value="HIU26427.1"/>
    <property type="molecule type" value="Genomic_DNA"/>
</dbReference>
<keyword evidence="8" id="KW-0443">Lipid metabolism</keyword>
<dbReference type="FunFam" id="3.10.129.10:FF:000001">
    <property type="entry name" value="3-hydroxyacyl-[acyl-carrier-protein] dehydratase FabZ"/>
    <property type="match status" value="1"/>
</dbReference>
<dbReference type="CDD" id="cd01288">
    <property type="entry name" value="FabZ"/>
    <property type="match status" value="1"/>
</dbReference>
<proteinExistence type="inferred from homology"/>
<evidence type="ECO:0000256" key="10">
    <source>
        <dbReference type="ARBA" id="ARBA00025049"/>
    </source>
</evidence>
<dbReference type="Gene3D" id="3.10.129.10">
    <property type="entry name" value="Hotdog Thioesterase"/>
    <property type="match status" value="1"/>
</dbReference>
<protein>
    <recommendedName>
        <fullName evidence="4">3-hydroxyacyl-[acyl-carrier-protein] dehydratase</fullName>
        <ecNumber evidence="4">4.2.1.59</ecNumber>
    </recommendedName>
</protein>
<gene>
    <name evidence="11" type="primary">fabZ</name>
    <name evidence="11" type="ORF">IAC50_08055</name>
</gene>
<evidence type="ECO:0000256" key="4">
    <source>
        <dbReference type="ARBA" id="ARBA00013167"/>
    </source>
</evidence>
<dbReference type="AlphaFoldDB" id="A0A9D1I282"/>
<dbReference type="EC" id="4.2.1.59" evidence="4"/>
<evidence type="ECO:0000256" key="6">
    <source>
        <dbReference type="ARBA" id="ARBA00022516"/>
    </source>
</evidence>
<evidence type="ECO:0000256" key="2">
    <source>
        <dbReference type="ARBA" id="ARBA00004496"/>
    </source>
</evidence>
<evidence type="ECO:0000313" key="12">
    <source>
        <dbReference type="Proteomes" id="UP000824090"/>
    </source>
</evidence>
<evidence type="ECO:0000256" key="7">
    <source>
        <dbReference type="ARBA" id="ARBA00022556"/>
    </source>
</evidence>
<comment type="subcellular location">
    <subcellularLocation>
        <location evidence="2">Cytoplasm</location>
    </subcellularLocation>
</comment>
<dbReference type="SUPFAM" id="SSF54637">
    <property type="entry name" value="Thioesterase/thiol ester dehydrase-isomerase"/>
    <property type="match status" value="1"/>
</dbReference>
<dbReference type="PANTHER" id="PTHR30272">
    <property type="entry name" value="3-HYDROXYACYL-[ACYL-CARRIER-PROTEIN] DEHYDRATASE"/>
    <property type="match status" value="1"/>
</dbReference>
<dbReference type="Pfam" id="PF07977">
    <property type="entry name" value="FabA"/>
    <property type="match status" value="1"/>
</dbReference>
<comment type="caution">
    <text evidence="11">The sequence shown here is derived from an EMBL/GenBank/DDBJ whole genome shotgun (WGS) entry which is preliminary data.</text>
</comment>
<comment type="catalytic activity">
    <reaction evidence="1">
        <text>a (3R)-hydroxyacyl-[ACP] = a (2E)-enoyl-[ACP] + H2O</text>
        <dbReference type="Rhea" id="RHEA:13097"/>
        <dbReference type="Rhea" id="RHEA-COMP:9925"/>
        <dbReference type="Rhea" id="RHEA-COMP:9945"/>
        <dbReference type="ChEBI" id="CHEBI:15377"/>
        <dbReference type="ChEBI" id="CHEBI:78784"/>
        <dbReference type="ChEBI" id="CHEBI:78827"/>
        <dbReference type="EC" id="4.2.1.59"/>
    </reaction>
</comment>